<name>A0ABN4U428_9ACTN</name>
<sequence length="81" mass="8533">MSRNTFVAVAAAVLAGGIVIALSRRSGRSSSEVGDKDLRHLQKRKPTGGRRTRRADPYADGHATPAGGDTRPKGAPAYFKA</sequence>
<dbReference type="EMBL" id="CP015970">
    <property type="protein sequence ID" value="AOZ47538.1"/>
    <property type="molecule type" value="Genomic_DNA"/>
</dbReference>
<accession>A0ABN4U428</accession>
<dbReference type="Proteomes" id="UP000178666">
    <property type="component" value="Chromosome"/>
</dbReference>
<dbReference type="RefSeq" id="WP_071001137.1">
    <property type="nucleotide sequence ID" value="NZ_CP014352.1"/>
</dbReference>
<reference evidence="2 3" key="1">
    <citation type="journal article" date="2016" name="Plant Dis.">
        <title>Improved production of propionic acid using genome shuffling.</title>
        <authorList>
            <person name="Luna-Flores C.H."/>
            <person name="Palfreyman R.W."/>
            <person name="Kromer J.O."/>
            <person name="Nielsen L.K."/>
            <person name="Marcellin E."/>
        </authorList>
    </citation>
    <scope>NUCLEOTIDE SEQUENCE [LARGE SCALE GENOMIC DNA]</scope>
    <source>
        <strain evidence="2 3">F3E8</strain>
    </source>
</reference>
<protein>
    <submittedName>
        <fullName evidence="2">Uncharacterized protein</fullName>
    </submittedName>
</protein>
<proteinExistence type="predicted"/>
<evidence type="ECO:0000256" key="1">
    <source>
        <dbReference type="SAM" id="MobiDB-lite"/>
    </source>
</evidence>
<organism evidence="2 3">
    <name type="scientific">Acidipropionibacterium acidipropionici</name>
    <dbReference type="NCBI Taxonomy" id="1748"/>
    <lineage>
        <taxon>Bacteria</taxon>
        <taxon>Bacillati</taxon>
        <taxon>Actinomycetota</taxon>
        <taxon>Actinomycetes</taxon>
        <taxon>Propionibacteriales</taxon>
        <taxon>Propionibacteriaceae</taxon>
        <taxon>Acidipropionibacterium</taxon>
    </lineage>
</organism>
<feature type="region of interest" description="Disordered" evidence="1">
    <location>
        <begin position="25"/>
        <end position="81"/>
    </location>
</feature>
<keyword evidence="3" id="KW-1185">Reference proteome</keyword>
<evidence type="ECO:0000313" key="3">
    <source>
        <dbReference type="Proteomes" id="UP000178666"/>
    </source>
</evidence>
<feature type="compositionally biased region" description="Basic residues" evidence="1">
    <location>
        <begin position="41"/>
        <end position="53"/>
    </location>
</feature>
<evidence type="ECO:0000313" key="2">
    <source>
        <dbReference type="EMBL" id="AOZ47538.1"/>
    </source>
</evidence>
<gene>
    <name evidence="2" type="ORF">A8L58_13600</name>
</gene>